<feature type="domain" description="Fibrinogen C-terminal" evidence="8">
    <location>
        <begin position="34"/>
        <end position="173"/>
    </location>
</feature>
<protein>
    <submittedName>
        <fullName evidence="9">Fibrinogen-like protein A</fullName>
    </submittedName>
</protein>
<dbReference type="InterPro" id="IPR002181">
    <property type="entry name" value="Fibrinogen_a/b/g_C_dom"/>
</dbReference>
<dbReference type="InterPro" id="IPR037579">
    <property type="entry name" value="FIB_ANG-like"/>
</dbReference>
<dbReference type="Proteomes" id="UP001152320">
    <property type="component" value="Chromosome 9"/>
</dbReference>
<dbReference type="PANTHER" id="PTHR47221">
    <property type="entry name" value="FIBRINOGEN ALPHA CHAIN"/>
    <property type="match status" value="1"/>
</dbReference>
<evidence type="ECO:0000256" key="2">
    <source>
        <dbReference type="ARBA" id="ARBA00022525"/>
    </source>
</evidence>
<dbReference type="InterPro" id="IPR014716">
    <property type="entry name" value="Fibrinogen_a/b/g_C_1"/>
</dbReference>
<name>A0A9Q1BYC0_HOLLE</name>
<dbReference type="SUPFAM" id="SSF56496">
    <property type="entry name" value="Fibrinogen C-terminal domain-like"/>
    <property type="match status" value="1"/>
</dbReference>
<dbReference type="SMART" id="SM00186">
    <property type="entry name" value="FBG"/>
    <property type="match status" value="1"/>
</dbReference>
<dbReference type="Gene3D" id="3.90.215.10">
    <property type="entry name" value="Gamma Fibrinogen, chain A, domain 1"/>
    <property type="match status" value="1"/>
</dbReference>
<keyword evidence="10" id="KW-1185">Reference proteome</keyword>
<dbReference type="AlphaFoldDB" id="A0A9Q1BYC0"/>
<evidence type="ECO:0000256" key="5">
    <source>
        <dbReference type="ARBA" id="ARBA00023157"/>
    </source>
</evidence>
<dbReference type="PROSITE" id="PS51406">
    <property type="entry name" value="FIBRINOGEN_C_2"/>
    <property type="match status" value="1"/>
</dbReference>
<sequence length="242" mass="27482">MNYLTLFQIFCILLSFLLVNNVHSSSEGSSYFFYQQPVYPRDCQEVFQQCSTSNASGVYFIKPDGYGEAFEVFCDNKVDGGGWTVVQRRHEDNTVEFGRTFSEYREGFGFLSSEFWLGNEKLSSLTNQKRYQLRIDMTNSAGSSFYVTYDLFRISDEWSNYKLTSVGQYDGTADNFISQGPASTPSYPPPPTDCYDVFTFGSPDGVYTIYNHQAGQGHPLKSIVTCHMAVVGRYFSDVWTSL</sequence>
<feature type="chain" id="PRO_5040264208" evidence="7">
    <location>
        <begin position="25"/>
        <end position="242"/>
    </location>
</feature>
<comment type="caution">
    <text evidence="9">The sequence shown here is derived from an EMBL/GenBank/DDBJ whole genome shotgun (WGS) entry which is preliminary data.</text>
</comment>
<dbReference type="EMBL" id="JAIZAY010000009">
    <property type="protein sequence ID" value="KAJ8035658.1"/>
    <property type="molecule type" value="Genomic_DNA"/>
</dbReference>
<keyword evidence="5" id="KW-1015">Disulfide bond</keyword>
<dbReference type="OrthoDB" id="7940501at2759"/>
<evidence type="ECO:0000256" key="6">
    <source>
        <dbReference type="ARBA" id="ARBA00023180"/>
    </source>
</evidence>
<evidence type="ECO:0000313" key="10">
    <source>
        <dbReference type="Proteomes" id="UP001152320"/>
    </source>
</evidence>
<evidence type="ECO:0000256" key="3">
    <source>
        <dbReference type="ARBA" id="ARBA00022729"/>
    </source>
</evidence>
<dbReference type="GO" id="GO:0005576">
    <property type="term" value="C:extracellular region"/>
    <property type="evidence" value="ECO:0007669"/>
    <property type="project" value="UniProtKB-SubCell"/>
</dbReference>
<keyword evidence="2" id="KW-0964">Secreted</keyword>
<dbReference type="InterPro" id="IPR036056">
    <property type="entry name" value="Fibrinogen-like_C"/>
</dbReference>
<dbReference type="PANTHER" id="PTHR47221:SF6">
    <property type="entry name" value="FIBRINOGEN ALPHA CHAIN"/>
    <property type="match status" value="1"/>
</dbReference>
<keyword evidence="6" id="KW-0325">Glycoprotein</keyword>
<organism evidence="9 10">
    <name type="scientific">Holothuria leucospilota</name>
    <name type="common">Black long sea cucumber</name>
    <name type="synonym">Mertensiothuria leucospilota</name>
    <dbReference type="NCBI Taxonomy" id="206669"/>
    <lineage>
        <taxon>Eukaryota</taxon>
        <taxon>Metazoa</taxon>
        <taxon>Echinodermata</taxon>
        <taxon>Eleutherozoa</taxon>
        <taxon>Echinozoa</taxon>
        <taxon>Holothuroidea</taxon>
        <taxon>Aspidochirotacea</taxon>
        <taxon>Aspidochirotida</taxon>
        <taxon>Holothuriidae</taxon>
        <taxon>Holothuria</taxon>
    </lineage>
</organism>
<dbReference type="Pfam" id="PF00147">
    <property type="entry name" value="Fibrinogen_C"/>
    <property type="match status" value="1"/>
</dbReference>
<evidence type="ECO:0000313" key="9">
    <source>
        <dbReference type="EMBL" id="KAJ8035658.1"/>
    </source>
</evidence>
<proteinExistence type="predicted"/>
<keyword evidence="4" id="KW-0175">Coiled coil</keyword>
<evidence type="ECO:0000256" key="1">
    <source>
        <dbReference type="ARBA" id="ARBA00004613"/>
    </source>
</evidence>
<dbReference type="NCBIfam" id="NF040941">
    <property type="entry name" value="GGGWT_bact"/>
    <property type="match status" value="1"/>
</dbReference>
<reference evidence="9" key="1">
    <citation type="submission" date="2021-10" db="EMBL/GenBank/DDBJ databases">
        <title>Tropical sea cucumber genome reveals ecological adaptation and Cuvierian tubules defense mechanism.</title>
        <authorList>
            <person name="Chen T."/>
        </authorList>
    </citation>
    <scope>NUCLEOTIDE SEQUENCE</scope>
    <source>
        <strain evidence="9">Nanhai2018</strain>
        <tissue evidence="9">Muscle</tissue>
    </source>
</reference>
<evidence type="ECO:0000256" key="4">
    <source>
        <dbReference type="ARBA" id="ARBA00023054"/>
    </source>
</evidence>
<keyword evidence="3 7" id="KW-0732">Signal</keyword>
<accession>A0A9Q1BYC0</accession>
<comment type="subcellular location">
    <subcellularLocation>
        <location evidence="1">Secreted</location>
    </subcellularLocation>
</comment>
<evidence type="ECO:0000256" key="7">
    <source>
        <dbReference type="SAM" id="SignalP"/>
    </source>
</evidence>
<gene>
    <name evidence="9" type="ORF">HOLleu_19401</name>
</gene>
<feature type="signal peptide" evidence="7">
    <location>
        <begin position="1"/>
        <end position="24"/>
    </location>
</feature>
<evidence type="ECO:0000259" key="8">
    <source>
        <dbReference type="PROSITE" id="PS51406"/>
    </source>
</evidence>